<comment type="caution">
    <text evidence="3">The sequence shown here is derived from an EMBL/GenBank/DDBJ whole genome shotgun (WGS) entry which is preliminary data.</text>
</comment>
<reference evidence="3 4" key="1">
    <citation type="submission" date="2017-08" db="EMBL/GenBank/DDBJ databases">
        <title>Infants hospitalized years apart are colonized by the same room-sourced microbial strains.</title>
        <authorList>
            <person name="Brooks B."/>
            <person name="Olm M.R."/>
            <person name="Firek B.A."/>
            <person name="Baker R."/>
            <person name="Thomas B.C."/>
            <person name="Morowitz M.J."/>
            <person name="Banfield J.F."/>
        </authorList>
    </citation>
    <scope>NUCLEOTIDE SEQUENCE [LARGE SCALE GENOMIC DNA]</scope>
    <source>
        <strain evidence="3">S2_005_002_R2_33</strain>
    </source>
</reference>
<evidence type="ECO:0000256" key="1">
    <source>
        <dbReference type="SAM" id="SignalP"/>
    </source>
</evidence>
<dbReference type="Gene3D" id="2.60.40.3680">
    <property type="match status" value="1"/>
</dbReference>
<dbReference type="Pfam" id="PF14415">
    <property type="entry name" value="DUF4424"/>
    <property type="match status" value="1"/>
</dbReference>
<dbReference type="PROSITE" id="PS51257">
    <property type="entry name" value="PROKAR_LIPOPROTEIN"/>
    <property type="match status" value="1"/>
</dbReference>
<protein>
    <recommendedName>
        <fullName evidence="2">DUF4424 domain-containing protein</fullName>
    </recommendedName>
</protein>
<proteinExistence type="predicted"/>
<dbReference type="EMBL" id="QFPX01000026">
    <property type="protein sequence ID" value="PZQ51161.1"/>
    <property type="molecule type" value="Genomic_DNA"/>
</dbReference>
<evidence type="ECO:0000259" key="2">
    <source>
        <dbReference type="Pfam" id="PF14415"/>
    </source>
</evidence>
<feature type="domain" description="DUF4424" evidence="2">
    <location>
        <begin position="26"/>
        <end position="313"/>
    </location>
</feature>
<sequence>MWRIAVPAALSLALALGSCLSQAALANDSSAQLAAGGLVLTKSDSIEMQTEDLEISRSAVKVRYTFVNTAKQDVVSRVAFPLPPVGGRAFFEMDIAIPLDSPDNFLGFETRVDGKPVKMEIEQKAMLGTADRTAWLRANAIPLAPHLGPAQEAMDRLAPARRAEAERLGLLDEDGYPAWSLETTYHWLQRFPAGVPLIVEHRYRPSVGGTVATMLGSDADPETVRTYCVDAALLSALRRAEAKNVVYSEGWLDYILVTGGNWKKPIGRFRLVVDKERPEDFVSFCAEGLRKIGATRFEMTKSDWRPDRNLSILFLERRTAE</sequence>
<gene>
    <name evidence="3" type="ORF">DI555_21155</name>
</gene>
<dbReference type="AlphaFoldDB" id="A0A2W5NC94"/>
<name>A0A2W5NC94_9SPHN</name>
<evidence type="ECO:0000313" key="3">
    <source>
        <dbReference type="EMBL" id="PZQ51161.1"/>
    </source>
</evidence>
<keyword evidence="1" id="KW-0732">Signal</keyword>
<dbReference type="InterPro" id="IPR025538">
    <property type="entry name" value="DUF4424"/>
</dbReference>
<organism evidence="3 4">
    <name type="scientific">Novosphingobium pentaromativorans</name>
    <dbReference type="NCBI Taxonomy" id="205844"/>
    <lineage>
        <taxon>Bacteria</taxon>
        <taxon>Pseudomonadati</taxon>
        <taxon>Pseudomonadota</taxon>
        <taxon>Alphaproteobacteria</taxon>
        <taxon>Sphingomonadales</taxon>
        <taxon>Sphingomonadaceae</taxon>
        <taxon>Novosphingobium</taxon>
    </lineage>
</organism>
<accession>A0A2W5NC94</accession>
<dbReference type="Proteomes" id="UP000249082">
    <property type="component" value="Unassembled WGS sequence"/>
</dbReference>
<feature type="signal peptide" evidence="1">
    <location>
        <begin position="1"/>
        <end position="23"/>
    </location>
</feature>
<feature type="chain" id="PRO_5015882818" description="DUF4424 domain-containing protein" evidence="1">
    <location>
        <begin position="24"/>
        <end position="321"/>
    </location>
</feature>
<evidence type="ECO:0000313" key="4">
    <source>
        <dbReference type="Proteomes" id="UP000249082"/>
    </source>
</evidence>